<evidence type="ECO:0000256" key="2">
    <source>
        <dbReference type="ARBA" id="ARBA00023239"/>
    </source>
</evidence>
<evidence type="ECO:0000256" key="1">
    <source>
        <dbReference type="ARBA" id="ARBA00022729"/>
    </source>
</evidence>
<evidence type="ECO:0000259" key="4">
    <source>
        <dbReference type="PROSITE" id="PS51724"/>
    </source>
</evidence>
<name>A0A0F9KRB4_9ZZZZ</name>
<dbReference type="SUPFAM" id="SSF110997">
    <property type="entry name" value="Sporulation related repeat"/>
    <property type="match status" value="1"/>
</dbReference>
<dbReference type="Pfam" id="PF05036">
    <property type="entry name" value="SPOR"/>
    <property type="match status" value="1"/>
</dbReference>
<dbReference type="EMBL" id="LAZR01014334">
    <property type="protein sequence ID" value="KKM17950.1"/>
    <property type="molecule type" value="Genomic_DNA"/>
</dbReference>
<dbReference type="GO" id="GO:0071555">
    <property type="term" value="P:cell wall organization"/>
    <property type="evidence" value="ECO:0007669"/>
    <property type="project" value="UniProtKB-KW"/>
</dbReference>
<feature type="domain" description="SPOR" evidence="4">
    <location>
        <begin position="129"/>
        <end position="208"/>
    </location>
</feature>
<dbReference type="SUPFAM" id="SSF50685">
    <property type="entry name" value="Barwin-like endoglucanases"/>
    <property type="match status" value="1"/>
</dbReference>
<dbReference type="CDD" id="cd22268">
    <property type="entry name" value="DPBB_RlpA-like"/>
    <property type="match status" value="1"/>
</dbReference>
<dbReference type="PANTHER" id="PTHR34183">
    <property type="entry name" value="ENDOLYTIC PEPTIDOGLYCAN TRANSGLYCOSYLASE RLPA"/>
    <property type="match status" value="1"/>
</dbReference>
<dbReference type="NCBIfam" id="TIGR00413">
    <property type="entry name" value="rlpA"/>
    <property type="match status" value="1"/>
</dbReference>
<reference evidence="5" key="1">
    <citation type="journal article" date="2015" name="Nature">
        <title>Complex archaea that bridge the gap between prokaryotes and eukaryotes.</title>
        <authorList>
            <person name="Spang A."/>
            <person name="Saw J.H."/>
            <person name="Jorgensen S.L."/>
            <person name="Zaremba-Niedzwiedzka K."/>
            <person name="Martijn J."/>
            <person name="Lind A.E."/>
            <person name="van Eijk R."/>
            <person name="Schleper C."/>
            <person name="Guy L."/>
            <person name="Ettema T.J."/>
        </authorList>
    </citation>
    <scope>NUCLEOTIDE SEQUENCE</scope>
</reference>
<proteinExistence type="inferred from homology"/>
<dbReference type="HAMAP" id="MF_02071">
    <property type="entry name" value="RlpA"/>
    <property type="match status" value="1"/>
</dbReference>
<dbReference type="InterPro" id="IPR007730">
    <property type="entry name" value="SPOR-like_dom"/>
</dbReference>
<dbReference type="InterPro" id="IPR034718">
    <property type="entry name" value="RlpA"/>
</dbReference>
<dbReference type="Pfam" id="PF03330">
    <property type="entry name" value="DPBB_1"/>
    <property type="match status" value="1"/>
</dbReference>
<evidence type="ECO:0000256" key="3">
    <source>
        <dbReference type="ARBA" id="ARBA00023316"/>
    </source>
</evidence>
<keyword evidence="1" id="KW-0732">Signal</keyword>
<dbReference type="PROSITE" id="PS51724">
    <property type="entry name" value="SPOR"/>
    <property type="match status" value="1"/>
</dbReference>
<dbReference type="Gene3D" id="3.30.70.1070">
    <property type="entry name" value="Sporulation related repeat"/>
    <property type="match status" value="1"/>
</dbReference>
<sequence>SVVLASCGLAFRRHEGIKVASWYGPTFNGKRTASGEVYDMYAMTVAHKTFSFGTKLKLTNVENGRSVVVIVNDRGPFIRGRDIDLSKAAAMKLGIISSGTGRVYMKILGRDMRYAKYIKSGKVASRGSYQRADVYTIQVAAFGEKDSAKYMLNGLKLNHRKAYMTEKWIDGKRFYRVRVGKFRSESSAQAYARKLAGEGYSVRVSPYEM</sequence>
<comment type="caution">
    <text evidence="5">The sequence shown here is derived from an EMBL/GenBank/DDBJ whole genome shotgun (WGS) entry which is preliminary data.</text>
</comment>
<keyword evidence="3" id="KW-0961">Cell wall biogenesis/degradation</keyword>
<keyword evidence="2" id="KW-0456">Lyase</keyword>
<dbReference type="GO" id="GO:0016829">
    <property type="term" value="F:lyase activity"/>
    <property type="evidence" value="ECO:0007669"/>
    <property type="project" value="UniProtKB-KW"/>
</dbReference>
<dbReference type="AlphaFoldDB" id="A0A0F9KRB4"/>
<feature type="non-terminal residue" evidence="5">
    <location>
        <position position="1"/>
    </location>
</feature>
<evidence type="ECO:0000313" key="5">
    <source>
        <dbReference type="EMBL" id="KKM17950.1"/>
    </source>
</evidence>
<dbReference type="InterPro" id="IPR009009">
    <property type="entry name" value="RlpA-like_DPBB"/>
</dbReference>
<dbReference type="PANTHER" id="PTHR34183:SF1">
    <property type="entry name" value="ENDOLYTIC PEPTIDOGLYCAN TRANSGLYCOSYLASE RLPA"/>
    <property type="match status" value="1"/>
</dbReference>
<dbReference type="Gene3D" id="2.40.40.10">
    <property type="entry name" value="RlpA-like domain"/>
    <property type="match status" value="1"/>
</dbReference>
<dbReference type="InterPro" id="IPR012997">
    <property type="entry name" value="RplA"/>
</dbReference>
<organism evidence="5">
    <name type="scientific">marine sediment metagenome</name>
    <dbReference type="NCBI Taxonomy" id="412755"/>
    <lineage>
        <taxon>unclassified sequences</taxon>
        <taxon>metagenomes</taxon>
        <taxon>ecological metagenomes</taxon>
    </lineage>
</organism>
<accession>A0A0F9KRB4</accession>
<protein>
    <recommendedName>
        <fullName evidence="4">SPOR domain-containing protein</fullName>
    </recommendedName>
</protein>
<dbReference type="GO" id="GO:0042834">
    <property type="term" value="F:peptidoglycan binding"/>
    <property type="evidence" value="ECO:0007669"/>
    <property type="project" value="InterPro"/>
</dbReference>
<dbReference type="InterPro" id="IPR036908">
    <property type="entry name" value="RlpA-like_sf"/>
</dbReference>
<dbReference type="InterPro" id="IPR036680">
    <property type="entry name" value="SPOR-like_sf"/>
</dbReference>
<gene>
    <name evidence="5" type="ORF">LCGC14_1670630</name>
</gene>